<organism evidence="1 2">
    <name type="scientific">Draconibacterium aestuarii</name>
    <dbReference type="NCBI Taxonomy" id="2998507"/>
    <lineage>
        <taxon>Bacteria</taxon>
        <taxon>Pseudomonadati</taxon>
        <taxon>Bacteroidota</taxon>
        <taxon>Bacteroidia</taxon>
        <taxon>Marinilabiliales</taxon>
        <taxon>Prolixibacteraceae</taxon>
        <taxon>Draconibacterium</taxon>
    </lineage>
</organism>
<reference evidence="1" key="1">
    <citation type="submission" date="2022-11" db="EMBL/GenBank/DDBJ databases">
        <title>Marilongibacter aestuarii gen. nov., sp. nov., isolated from tidal flat sediment.</title>
        <authorList>
            <person name="Jiayan W."/>
        </authorList>
    </citation>
    <scope>NUCLEOTIDE SEQUENCE</scope>
    <source>
        <strain evidence="1">Z1-6</strain>
    </source>
</reference>
<comment type="caution">
    <text evidence="1">The sequence shown here is derived from an EMBL/GenBank/DDBJ whole genome shotgun (WGS) entry which is preliminary data.</text>
</comment>
<dbReference type="SUPFAM" id="SSF54593">
    <property type="entry name" value="Glyoxalase/Bleomycin resistance protein/Dihydroxybiphenyl dioxygenase"/>
    <property type="match status" value="1"/>
</dbReference>
<evidence type="ECO:0000313" key="1">
    <source>
        <dbReference type="EMBL" id="MCY1720217.1"/>
    </source>
</evidence>
<protein>
    <recommendedName>
        <fullName evidence="3">VOC domain-containing protein</fullName>
    </recommendedName>
</protein>
<proteinExistence type="predicted"/>
<keyword evidence="2" id="KW-1185">Reference proteome</keyword>
<evidence type="ECO:0000313" key="2">
    <source>
        <dbReference type="Proteomes" id="UP001145087"/>
    </source>
</evidence>
<evidence type="ECO:0008006" key="3">
    <source>
        <dbReference type="Google" id="ProtNLM"/>
    </source>
</evidence>
<dbReference type="InterPro" id="IPR029068">
    <property type="entry name" value="Glyas_Bleomycin-R_OHBP_Dase"/>
</dbReference>
<gene>
    <name evidence="1" type="ORF">OU798_07675</name>
</gene>
<dbReference type="AlphaFoldDB" id="A0A9X3F5M2"/>
<dbReference type="EMBL" id="JAPOHD010000013">
    <property type="protein sequence ID" value="MCY1720217.1"/>
    <property type="molecule type" value="Genomic_DNA"/>
</dbReference>
<sequence length="52" mass="6182">MFEYSGVTICDEIETYEYGKFVHILDPENNKIELWEPVDKVFNSMYEGKTTK</sequence>
<dbReference type="Proteomes" id="UP001145087">
    <property type="component" value="Unassembled WGS sequence"/>
</dbReference>
<dbReference type="RefSeq" id="WP_343332550.1">
    <property type="nucleotide sequence ID" value="NZ_JAPOHD010000013.1"/>
</dbReference>
<accession>A0A9X3F5M2</accession>
<name>A0A9X3F5M2_9BACT</name>